<dbReference type="InterPro" id="IPR011659">
    <property type="entry name" value="WD40"/>
</dbReference>
<gene>
    <name evidence="9" type="ORF">NF867_00450</name>
</gene>
<dbReference type="InterPro" id="IPR008969">
    <property type="entry name" value="CarboxyPept-like_regulatory"/>
</dbReference>
<feature type="region of interest" description="Disordered" evidence="6">
    <location>
        <begin position="611"/>
        <end position="640"/>
    </location>
</feature>
<keyword evidence="2 5" id="KW-0472">Membrane</keyword>
<dbReference type="InterPro" id="IPR050330">
    <property type="entry name" value="Bact_OuterMem_StrucFunc"/>
</dbReference>
<dbReference type="Proteomes" id="UP001155182">
    <property type="component" value="Unassembled WGS sequence"/>
</dbReference>
<dbReference type="SUPFAM" id="SSF49464">
    <property type="entry name" value="Carboxypeptidase regulatory domain-like"/>
    <property type="match status" value="1"/>
</dbReference>
<dbReference type="Gene3D" id="2.120.10.30">
    <property type="entry name" value="TolB, C-terminal domain"/>
    <property type="match status" value="1"/>
</dbReference>
<dbReference type="SUPFAM" id="SSF48452">
    <property type="entry name" value="TPR-like"/>
    <property type="match status" value="1"/>
</dbReference>
<keyword evidence="4" id="KW-0802">TPR repeat</keyword>
<dbReference type="Pfam" id="PF13181">
    <property type="entry name" value="TPR_8"/>
    <property type="match status" value="2"/>
</dbReference>
<name>A0A9X2EYH8_9SPHI</name>
<accession>A0A9X2EYH8</accession>
<dbReference type="SMART" id="SM00028">
    <property type="entry name" value="TPR"/>
    <property type="match status" value="3"/>
</dbReference>
<dbReference type="GO" id="GO:0009279">
    <property type="term" value="C:cell outer membrane"/>
    <property type="evidence" value="ECO:0007669"/>
    <property type="project" value="UniProtKB-SubCell"/>
</dbReference>
<dbReference type="PROSITE" id="PS50005">
    <property type="entry name" value="TPR"/>
    <property type="match status" value="1"/>
</dbReference>
<proteinExistence type="predicted"/>
<evidence type="ECO:0000256" key="1">
    <source>
        <dbReference type="ARBA" id="ARBA00004442"/>
    </source>
</evidence>
<evidence type="ECO:0000313" key="10">
    <source>
        <dbReference type="Proteomes" id="UP001155182"/>
    </source>
</evidence>
<evidence type="ECO:0000256" key="6">
    <source>
        <dbReference type="SAM" id="MobiDB-lite"/>
    </source>
</evidence>
<dbReference type="EMBL" id="JAMWYS010000003">
    <property type="protein sequence ID" value="MCO4291329.1"/>
    <property type="molecule type" value="Genomic_DNA"/>
</dbReference>
<feature type="chain" id="PRO_5040813190" evidence="7">
    <location>
        <begin position="26"/>
        <end position="640"/>
    </location>
</feature>
<organism evidence="9 10">
    <name type="scientific">Solitalea agri</name>
    <dbReference type="NCBI Taxonomy" id="2953739"/>
    <lineage>
        <taxon>Bacteria</taxon>
        <taxon>Pseudomonadati</taxon>
        <taxon>Bacteroidota</taxon>
        <taxon>Sphingobacteriia</taxon>
        <taxon>Sphingobacteriales</taxon>
        <taxon>Sphingobacteriaceae</taxon>
        <taxon>Solitalea</taxon>
    </lineage>
</organism>
<evidence type="ECO:0000256" key="7">
    <source>
        <dbReference type="SAM" id="SignalP"/>
    </source>
</evidence>
<dbReference type="CDD" id="cd15482">
    <property type="entry name" value="Sialidase_non-viral"/>
    <property type="match status" value="1"/>
</dbReference>
<protein>
    <submittedName>
        <fullName evidence="9">OmpA family protein</fullName>
    </submittedName>
</protein>
<sequence length="640" mass="71979">MKLETHKLKLYLAVFLCFAQMIVNAQVKYSTQSKQAIKFYEESDTYLNSKNYNGAIEVLNKAIAADKSFIDAYQRLGDIYRVIKNYEKARENYLQVITLFPDFAKQDYYFLGEIEVKKGNYSYAKKYLEKFMMYADKPQQFIPQAKKYQADCKFAIEALKHPVPFTPKNLGGAINTNADEYLPSLTADGKQMIFTRKANNNEDFYTSTFINDQWTSAVKLSGNINTPYLNEGAQSLSSDGQYLLLTICNAPGSYGRCDLYYSRLEGTEWAAPVNIGAPVNTGAWESQPCLAPDGRTLYFASDRKGGLGKIDIWKSYLQDNGTWSEPENLGPNINTTEDEQSPFIHPDNETLYFSSNGWPGMGNSDIYISRKDENGAWTLAENVGYPINTNMDDFCLVVTGNGNKGYFSTNNTAGKAGHDLYSFDIPQKLKPKALTFIKGFVFDEKTKEKLDAVVEVQNLKTSKTVYRSVSNSESGQFYASLPQGNQYAVNVSREGYLFYSGYFSTVDADNTNVVCLKAPLKEIAVGEKIVLKNIFFETNSFKLSSESMIELQKVVAFMKSNAQVAIEISGYTDNVGDDQSNLLLSENRAKVVYGYLLRSIPNPKRFTYKGFGENQPIDSNETPQGKANNRRTELKITSIQ</sequence>
<evidence type="ECO:0000256" key="4">
    <source>
        <dbReference type="PROSITE-ProRule" id="PRU00339"/>
    </source>
</evidence>
<dbReference type="InterPro" id="IPR011042">
    <property type="entry name" value="6-blade_b-propeller_TolB-like"/>
</dbReference>
<dbReference type="AlphaFoldDB" id="A0A9X2EYH8"/>
<dbReference type="RefSeq" id="WP_252585504.1">
    <property type="nucleotide sequence ID" value="NZ_JAMWYS010000003.1"/>
</dbReference>
<feature type="domain" description="OmpA-like" evidence="8">
    <location>
        <begin position="525"/>
        <end position="640"/>
    </location>
</feature>
<dbReference type="PANTHER" id="PTHR30329:SF21">
    <property type="entry name" value="LIPOPROTEIN YIAD-RELATED"/>
    <property type="match status" value="1"/>
</dbReference>
<evidence type="ECO:0000256" key="3">
    <source>
        <dbReference type="ARBA" id="ARBA00023237"/>
    </source>
</evidence>
<feature type="signal peptide" evidence="7">
    <location>
        <begin position="1"/>
        <end position="25"/>
    </location>
</feature>
<dbReference type="Pfam" id="PF00691">
    <property type="entry name" value="OmpA"/>
    <property type="match status" value="1"/>
</dbReference>
<reference evidence="9" key="1">
    <citation type="submission" date="2022-06" db="EMBL/GenBank/DDBJ databases">
        <title>Solitalea sp. MAHUQ-68 isolated from rhizospheric soil.</title>
        <authorList>
            <person name="Huq M.A."/>
        </authorList>
    </citation>
    <scope>NUCLEOTIDE SEQUENCE</scope>
    <source>
        <strain evidence="9">MAHUQ-68</strain>
    </source>
</reference>
<dbReference type="PRINTS" id="PR01021">
    <property type="entry name" value="OMPADOMAIN"/>
</dbReference>
<dbReference type="InterPro" id="IPR019734">
    <property type="entry name" value="TPR_rpt"/>
</dbReference>
<evidence type="ECO:0000256" key="2">
    <source>
        <dbReference type="ARBA" id="ARBA00023136"/>
    </source>
</evidence>
<keyword evidence="3" id="KW-0998">Cell outer membrane</keyword>
<dbReference type="InterPro" id="IPR006665">
    <property type="entry name" value="OmpA-like"/>
</dbReference>
<dbReference type="Gene3D" id="1.25.40.10">
    <property type="entry name" value="Tetratricopeptide repeat domain"/>
    <property type="match status" value="1"/>
</dbReference>
<dbReference type="SUPFAM" id="SSF82171">
    <property type="entry name" value="DPP6 N-terminal domain-like"/>
    <property type="match status" value="1"/>
</dbReference>
<dbReference type="InterPro" id="IPR011990">
    <property type="entry name" value="TPR-like_helical_dom_sf"/>
</dbReference>
<feature type="repeat" description="TPR" evidence="4">
    <location>
        <begin position="70"/>
        <end position="103"/>
    </location>
</feature>
<dbReference type="Gene3D" id="3.30.1330.60">
    <property type="entry name" value="OmpA-like domain"/>
    <property type="match status" value="1"/>
</dbReference>
<evidence type="ECO:0000259" key="8">
    <source>
        <dbReference type="PROSITE" id="PS51123"/>
    </source>
</evidence>
<comment type="caution">
    <text evidence="9">The sequence shown here is derived from an EMBL/GenBank/DDBJ whole genome shotgun (WGS) entry which is preliminary data.</text>
</comment>
<keyword evidence="7" id="KW-0732">Signal</keyword>
<comment type="subcellular location">
    <subcellularLocation>
        <location evidence="1">Cell outer membrane</location>
    </subcellularLocation>
</comment>
<evidence type="ECO:0000313" key="9">
    <source>
        <dbReference type="EMBL" id="MCO4291329.1"/>
    </source>
</evidence>
<dbReference type="Gene3D" id="2.60.40.1120">
    <property type="entry name" value="Carboxypeptidase-like, regulatory domain"/>
    <property type="match status" value="1"/>
</dbReference>
<evidence type="ECO:0000256" key="5">
    <source>
        <dbReference type="PROSITE-ProRule" id="PRU00473"/>
    </source>
</evidence>
<keyword evidence="10" id="KW-1185">Reference proteome</keyword>
<dbReference type="PROSITE" id="PS51123">
    <property type="entry name" value="OMPA_2"/>
    <property type="match status" value="1"/>
</dbReference>
<dbReference type="CDD" id="cd07185">
    <property type="entry name" value="OmpA_C-like"/>
    <property type="match status" value="1"/>
</dbReference>
<feature type="compositionally biased region" description="Polar residues" evidence="6">
    <location>
        <begin position="616"/>
        <end position="627"/>
    </location>
</feature>
<dbReference type="InterPro" id="IPR036737">
    <property type="entry name" value="OmpA-like_sf"/>
</dbReference>
<dbReference type="PANTHER" id="PTHR30329">
    <property type="entry name" value="STATOR ELEMENT OF FLAGELLAR MOTOR COMPLEX"/>
    <property type="match status" value="1"/>
</dbReference>
<dbReference type="Pfam" id="PF07676">
    <property type="entry name" value="PD40"/>
    <property type="match status" value="3"/>
</dbReference>
<dbReference type="SUPFAM" id="SSF103088">
    <property type="entry name" value="OmpA-like"/>
    <property type="match status" value="1"/>
</dbReference>
<dbReference type="InterPro" id="IPR006664">
    <property type="entry name" value="OMP_bac"/>
</dbReference>